<gene>
    <name evidence="3" type="ORF">A3K49_03060</name>
</gene>
<dbReference type="InterPro" id="IPR019554">
    <property type="entry name" value="Soluble_ligand-bd"/>
</dbReference>
<name>A0A1F4T5G0_UNCSA</name>
<dbReference type="GO" id="GO:0015627">
    <property type="term" value="C:type II protein secretion system complex"/>
    <property type="evidence" value="ECO:0007669"/>
    <property type="project" value="TreeGrafter"/>
</dbReference>
<dbReference type="Gene3D" id="1.10.150.310">
    <property type="entry name" value="Tex RuvX-like domain-like"/>
    <property type="match status" value="1"/>
</dbReference>
<keyword evidence="1" id="KW-0472">Membrane</keyword>
<accession>A0A1F4T5G0</accession>
<dbReference type="InterPro" id="IPR004509">
    <property type="entry name" value="Competence_ComEA_HhH"/>
</dbReference>
<keyword evidence="1" id="KW-0812">Transmembrane</keyword>
<dbReference type="Pfam" id="PF12836">
    <property type="entry name" value="HHH_3"/>
    <property type="match status" value="1"/>
</dbReference>
<dbReference type="Proteomes" id="UP000178602">
    <property type="component" value="Unassembled WGS sequence"/>
</dbReference>
<evidence type="ECO:0000313" key="4">
    <source>
        <dbReference type="Proteomes" id="UP000178602"/>
    </source>
</evidence>
<dbReference type="NCBIfam" id="TIGR00426">
    <property type="entry name" value="competence protein ComEA helix-hairpin-helix repeat region"/>
    <property type="match status" value="1"/>
</dbReference>
<sequence length="182" mass="19327">MEINKEQQLLILGLVLSLIIGLGVMYFKPGNTAQELAIMPPETASKVEVHLCGAVRNEGVYSVQGGDRVIDVIRLAGGSLPTADLSSVNLAETVKDGQKIAIPQKVVILQEVGGASALGNKVSLNSSDEKAFDALPGIGASTAKAIVAYRQKNGPFTKLEQLMDLPRFGKAKFERIKGELVL</sequence>
<comment type="caution">
    <text evidence="3">The sequence shown here is derived from an EMBL/GenBank/DDBJ whole genome shotgun (WGS) entry which is preliminary data.</text>
</comment>
<feature type="transmembrane region" description="Helical" evidence="1">
    <location>
        <begin position="9"/>
        <end position="27"/>
    </location>
</feature>
<evidence type="ECO:0000313" key="3">
    <source>
        <dbReference type="EMBL" id="OGC27964.1"/>
    </source>
</evidence>
<dbReference type="AlphaFoldDB" id="A0A1F4T5G0"/>
<proteinExistence type="predicted"/>
<dbReference type="InterPro" id="IPR051675">
    <property type="entry name" value="Endo/Exo/Phosphatase_dom_1"/>
</dbReference>
<dbReference type="SMART" id="SM00278">
    <property type="entry name" value="HhH1"/>
    <property type="match status" value="2"/>
</dbReference>
<dbReference type="GO" id="GO:0006281">
    <property type="term" value="P:DNA repair"/>
    <property type="evidence" value="ECO:0007669"/>
    <property type="project" value="InterPro"/>
</dbReference>
<feature type="domain" description="Helix-hairpin-helix DNA-binding motif class 1" evidence="2">
    <location>
        <begin position="130"/>
        <end position="149"/>
    </location>
</feature>
<dbReference type="InterPro" id="IPR003583">
    <property type="entry name" value="Hlx-hairpin-Hlx_DNA-bd_motif"/>
</dbReference>
<keyword evidence="1" id="KW-1133">Transmembrane helix</keyword>
<dbReference type="EMBL" id="MEUG01000001">
    <property type="protein sequence ID" value="OGC27964.1"/>
    <property type="molecule type" value="Genomic_DNA"/>
</dbReference>
<organism evidence="3 4">
    <name type="scientific">candidate division WOR-1 bacterium RIFOXYC12_FULL_54_18</name>
    <dbReference type="NCBI Taxonomy" id="1802584"/>
    <lineage>
        <taxon>Bacteria</taxon>
        <taxon>Bacillati</taxon>
        <taxon>Saganbacteria</taxon>
    </lineage>
</organism>
<dbReference type="PANTHER" id="PTHR21180:SF32">
    <property type="entry name" value="ENDONUCLEASE_EXONUCLEASE_PHOSPHATASE FAMILY DOMAIN-CONTAINING PROTEIN 1"/>
    <property type="match status" value="1"/>
</dbReference>
<dbReference type="GO" id="GO:0015628">
    <property type="term" value="P:protein secretion by the type II secretion system"/>
    <property type="evidence" value="ECO:0007669"/>
    <property type="project" value="TreeGrafter"/>
</dbReference>
<evidence type="ECO:0000259" key="2">
    <source>
        <dbReference type="SMART" id="SM00278"/>
    </source>
</evidence>
<dbReference type="SUPFAM" id="SSF47781">
    <property type="entry name" value="RuvA domain 2-like"/>
    <property type="match status" value="1"/>
</dbReference>
<protein>
    <recommendedName>
        <fullName evidence="2">Helix-hairpin-helix DNA-binding motif class 1 domain-containing protein</fullName>
    </recommendedName>
</protein>
<dbReference type="Pfam" id="PF10531">
    <property type="entry name" value="SLBB"/>
    <property type="match status" value="1"/>
</dbReference>
<dbReference type="GO" id="GO:0003677">
    <property type="term" value="F:DNA binding"/>
    <property type="evidence" value="ECO:0007669"/>
    <property type="project" value="InterPro"/>
</dbReference>
<reference evidence="3 4" key="1">
    <citation type="journal article" date="2016" name="Nat. Commun.">
        <title>Thousands of microbial genomes shed light on interconnected biogeochemical processes in an aquifer system.</title>
        <authorList>
            <person name="Anantharaman K."/>
            <person name="Brown C.T."/>
            <person name="Hug L.A."/>
            <person name="Sharon I."/>
            <person name="Castelle C.J."/>
            <person name="Probst A.J."/>
            <person name="Thomas B.C."/>
            <person name="Singh A."/>
            <person name="Wilkins M.J."/>
            <person name="Karaoz U."/>
            <person name="Brodie E.L."/>
            <person name="Williams K.H."/>
            <person name="Hubbard S.S."/>
            <person name="Banfield J.F."/>
        </authorList>
    </citation>
    <scope>NUCLEOTIDE SEQUENCE [LARGE SCALE GENOMIC DNA]</scope>
</reference>
<dbReference type="InterPro" id="IPR010994">
    <property type="entry name" value="RuvA_2-like"/>
</dbReference>
<feature type="domain" description="Helix-hairpin-helix DNA-binding motif class 1" evidence="2">
    <location>
        <begin position="160"/>
        <end position="179"/>
    </location>
</feature>
<dbReference type="Gene3D" id="3.10.560.10">
    <property type="entry name" value="Outer membrane lipoprotein wza domain like"/>
    <property type="match status" value="1"/>
</dbReference>
<dbReference type="PANTHER" id="PTHR21180">
    <property type="entry name" value="ENDONUCLEASE/EXONUCLEASE/PHOSPHATASE FAMILY DOMAIN-CONTAINING PROTEIN 1"/>
    <property type="match status" value="1"/>
</dbReference>
<evidence type="ECO:0000256" key="1">
    <source>
        <dbReference type="SAM" id="Phobius"/>
    </source>
</evidence>